<dbReference type="AlphaFoldDB" id="A0A3S2UPB6"/>
<organism evidence="1 2">
    <name type="scientific">Mucilaginibacter limnophilus</name>
    <dbReference type="NCBI Taxonomy" id="1932778"/>
    <lineage>
        <taxon>Bacteria</taxon>
        <taxon>Pseudomonadati</taxon>
        <taxon>Bacteroidota</taxon>
        <taxon>Sphingobacteriia</taxon>
        <taxon>Sphingobacteriales</taxon>
        <taxon>Sphingobacteriaceae</taxon>
        <taxon>Mucilaginibacter</taxon>
    </lineage>
</organism>
<gene>
    <name evidence="1" type="ORF">EOD41_10690</name>
</gene>
<evidence type="ECO:0000313" key="1">
    <source>
        <dbReference type="EMBL" id="RVU01073.1"/>
    </source>
</evidence>
<dbReference type="Proteomes" id="UP000282759">
    <property type="component" value="Unassembled WGS sequence"/>
</dbReference>
<sequence length="85" mass="9674">MRTQKNQTPLARTEAWDQLQDQLQHLITADDKLAGMSESLLSLLMHNSDYLAAEQTHSLLELLHFISVGLIVQGQMRKEVHDAIH</sequence>
<reference evidence="1 2" key="1">
    <citation type="submission" date="2019-01" db="EMBL/GenBank/DDBJ databases">
        <authorList>
            <person name="Chen W.-M."/>
        </authorList>
    </citation>
    <scope>NUCLEOTIDE SEQUENCE [LARGE SCALE GENOMIC DNA]</scope>
    <source>
        <strain evidence="1 2">YBJ-36</strain>
    </source>
</reference>
<evidence type="ECO:0000313" key="2">
    <source>
        <dbReference type="Proteomes" id="UP000282759"/>
    </source>
</evidence>
<keyword evidence="2" id="KW-1185">Reference proteome</keyword>
<proteinExistence type="predicted"/>
<comment type="caution">
    <text evidence="1">The sequence shown here is derived from an EMBL/GenBank/DDBJ whole genome shotgun (WGS) entry which is preliminary data.</text>
</comment>
<accession>A0A3S2UPB6</accession>
<name>A0A3S2UPB6_9SPHI</name>
<dbReference type="RefSeq" id="WP_127704784.1">
    <property type="nucleotide sequence ID" value="NZ_SACK01000003.1"/>
</dbReference>
<dbReference type="EMBL" id="SACK01000003">
    <property type="protein sequence ID" value="RVU01073.1"/>
    <property type="molecule type" value="Genomic_DNA"/>
</dbReference>
<protein>
    <submittedName>
        <fullName evidence="1">Uncharacterized protein</fullName>
    </submittedName>
</protein>